<evidence type="ECO:0000313" key="2">
    <source>
        <dbReference type="EMBL" id="EJF96010.1"/>
    </source>
</evidence>
<keyword evidence="1" id="KW-0472">Membrane</keyword>
<protein>
    <recommendedName>
        <fullName evidence="4">Flagellar biosynthetic protein FliO</fullName>
    </recommendedName>
</protein>
<comment type="caution">
    <text evidence="2">The sequence shown here is derived from an EMBL/GenBank/DDBJ whole genome shotgun (WGS) entry which is preliminary data.</text>
</comment>
<keyword evidence="3" id="KW-1185">Reference proteome</keyword>
<evidence type="ECO:0000256" key="1">
    <source>
        <dbReference type="SAM" id="Phobius"/>
    </source>
</evidence>
<dbReference type="Proteomes" id="UP000002648">
    <property type="component" value="Unassembled WGS sequence"/>
</dbReference>
<evidence type="ECO:0000313" key="3">
    <source>
        <dbReference type="Proteomes" id="UP000002648"/>
    </source>
</evidence>
<keyword evidence="1" id="KW-1133">Transmembrane helix</keyword>
<proteinExistence type="predicted"/>
<dbReference type="AlphaFoldDB" id="A0A9P2S0L6"/>
<dbReference type="OrthoDB" id="8456606at2"/>
<dbReference type="RefSeq" id="WP_004858971.1">
    <property type="nucleotide sequence ID" value="NZ_JH725051.1"/>
</dbReference>
<dbReference type="EMBL" id="AIMD01000023">
    <property type="protein sequence ID" value="EJF96010.1"/>
    <property type="molecule type" value="Genomic_DNA"/>
</dbReference>
<reference evidence="2 3" key="1">
    <citation type="submission" date="2012-03" db="EMBL/GenBank/DDBJ databases">
        <title>The Genome Sequence of Bartonella taylorii 8TBB.</title>
        <authorList>
            <consortium name="The Broad Institute Genome Sequencing Platform"/>
            <consortium name="The Broad Institute Genome Sequencing Center for Infectious Disease"/>
            <person name="Feldgarden M."/>
            <person name="Kirby J."/>
            <person name="Kosoy M."/>
            <person name="Birtles R."/>
            <person name="Probert W.S."/>
            <person name="Chiaraviglio L."/>
            <person name="Young S.K."/>
            <person name="Zeng Q."/>
            <person name="Gargeya S."/>
            <person name="Fitzgerald M."/>
            <person name="Haas B."/>
            <person name="Abouelleil A."/>
            <person name="Alvarado L."/>
            <person name="Arachchi H.M."/>
            <person name="Berlin A."/>
            <person name="Chapman S.B."/>
            <person name="Gearin G."/>
            <person name="Goldberg J."/>
            <person name="Griggs A."/>
            <person name="Gujja S."/>
            <person name="Hansen M."/>
            <person name="Heiman D."/>
            <person name="Howarth C."/>
            <person name="Larimer J."/>
            <person name="Lui A."/>
            <person name="MacDonald P.J.P."/>
            <person name="McCowen C."/>
            <person name="Montmayeur A."/>
            <person name="Murphy C."/>
            <person name="Neiman D."/>
            <person name="Pearson M."/>
            <person name="Priest M."/>
            <person name="Roberts A."/>
            <person name="Saif S."/>
            <person name="Shea T."/>
            <person name="Sisk P."/>
            <person name="Stolte C."/>
            <person name="Sykes S."/>
            <person name="Wortman J."/>
            <person name="Nusbaum C."/>
            <person name="Birren B."/>
        </authorList>
    </citation>
    <scope>NUCLEOTIDE SEQUENCE [LARGE SCALE GENOMIC DNA]</scope>
    <source>
        <strain evidence="2 3">8TBB</strain>
    </source>
</reference>
<sequence length="171" mass="19223">MYIWLSNQIGTSAANITTSVVFFIITITALATIILFVRRLNTGRFSINKKKHLSRLTLCDTLSIDRARRLILVRCDDKEHLLLIGGLTDVVVESNITTTSMIQKNETQPTLTTTEINPDLTEKISFSRNERKHTQNTSPSSFMKQNVEDSAITAEIEGRQEPSLFIPAAKK</sequence>
<gene>
    <name evidence="2" type="ORF">ME9_00652</name>
</gene>
<evidence type="ECO:0008006" key="4">
    <source>
        <dbReference type="Google" id="ProtNLM"/>
    </source>
</evidence>
<keyword evidence="1" id="KW-0812">Transmembrane</keyword>
<feature type="transmembrane region" description="Helical" evidence="1">
    <location>
        <begin position="20"/>
        <end position="41"/>
    </location>
</feature>
<accession>A0A9P2S0L6</accession>
<name>A0A9P2S0L6_BARTA</name>
<organism evidence="2 3">
    <name type="scientific">Bartonella taylorii 8TBB</name>
    <dbReference type="NCBI Taxonomy" id="1094560"/>
    <lineage>
        <taxon>Bacteria</taxon>
        <taxon>Pseudomonadati</taxon>
        <taxon>Pseudomonadota</taxon>
        <taxon>Alphaproteobacteria</taxon>
        <taxon>Hyphomicrobiales</taxon>
        <taxon>Bartonellaceae</taxon>
        <taxon>Bartonella</taxon>
    </lineage>
</organism>